<dbReference type="AlphaFoldDB" id="A0A3A1Y2S8"/>
<comment type="caution">
    <text evidence="1">The sequence shown here is derived from an EMBL/GenBank/DDBJ whole genome shotgun (WGS) entry which is preliminary data.</text>
</comment>
<dbReference type="EMBL" id="NRJH01000064">
    <property type="protein sequence ID" value="RIY31518.1"/>
    <property type="molecule type" value="Genomic_DNA"/>
</dbReference>
<name>A0A3A1Y2S8_9GAMM</name>
<accession>A0A3A1Y2S8</accession>
<protein>
    <submittedName>
        <fullName evidence="1">Uncharacterized protein</fullName>
    </submittedName>
</protein>
<dbReference type="Proteomes" id="UP000266258">
    <property type="component" value="Unassembled WGS sequence"/>
</dbReference>
<dbReference type="RefSeq" id="WP_119497706.1">
    <property type="nucleotide sequence ID" value="NZ_NRJH01000064.1"/>
</dbReference>
<gene>
    <name evidence="1" type="ORF">CJP74_07085</name>
</gene>
<sequence length="378" mass="43191">MDAQQINAANAQLTIFIVPNNEEHTYENIGTIYTALYLSNQNWPIFLLDIEGSSQKLINPSRSVDLEVLKDLDLHNPNRHYFFIIQDHKSENIIKLKQALGVQATYSPDELEALALEPGFNPQYSEKKNIQRAFGNGAYVYFVLCIDYMTRLHRNWDSLSQIEAFNFDAYYIRGTASGQMFNSVATNYPQILNKPRIIATPTIATEVQIAPKKLKVCFTETMFRFMAMKNIKFFFASQAPELFSRVEFVDLSESLVHQVRQHLNESAIFIALDMGIEYPNLVPEAMLAGNVVLGFSGAYDNLAVVDNFADFSPEGSYLDIAQKLVNYIQQYEEKLAQEPDYLHPLAHQARLYAQDNFTVERLKSNMLSLMRALHLNVN</sequence>
<evidence type="ECO:0000313" key="2">
    <source>
        <dbReference type="Proteomes" id="UP000266258"/>
    </source>
</evidence>
<dbReference type="OrthoDB" id="5669245at2"/>
<reference evidence="1 2" key="1">
    <citation type="submission" date="2017-08" db="EMBL/GenBank/DDBJ databases">
        <title>Reclassification of Bisgaard taxon 37 and 44.</title>
        <authorList>
            <person name="Christensen H."/>
        </authorList>
    </citation>
    <scope>NUCLEOTIDE SEQUENCE [LARGE SCALE GENOMIC DNA]</scope>
    <source>
        <strain evidence="1 2">B96_4</strain>
    </source>
</reference>
<evidence type="ECO:0000313" key="1">
    <source>
        <dbReference type="EMBL" id="RIY31518.1"/>
    </source>
</evidence>
<keyword evidence="2" id="KW-1185">Reference proteome</keyword>
<organism evidence="1 2">
    <name type="scientific">Psittacicella melopsittaci</name>
    <dbReference type="NCBI Taxonomy" id="2028576"/>
    <lineage>
        <taxon>Bacteria</taxon>
        <taxon>Pseudomonadati</taxon>
        <taxon>Pseudomonadota</taxon>
        <taxon>Gammaproteobacteria</taxon>
        <taxon>Pasteurellales</taxon>
        <taxon>Psittacicellaceae</taxon>
        <taxon>Psittacicella</taxon>
    </lineage>
</organism>
<proteinExistence type="predicted"/>